<protein>
    <submittedName>
        <fullName evidence="2">Uncharacterized protein</fullName>
    </submittedName>
</protein>
<proteinExistence type="predicted"/>
<comment type="caution">
    <text evidence="2">The sequence shown here is derived from an EMBL/GenBank/DDBJ whole genome shotgun (WGS) entry which is preliminary data.</text>
</comment>
<evidence type="ECO:0000313" key="2">
    <source>
        <dbReference type="EMBL" id="GJF00675.1"/>
    </source>
</evidence>
<feature type="compositionally biased region" description="Basic and acidic residues" evidence="1">
    <location>
        <begin position="114"/>
        <end position="123"/>
    </location>
</feature>
<organism evidence="2 3">
    <name type="scientific">Phanerochaete sordida</name>
    <dbReference type="NCBI Taxonomy" id="48140"/>
    <lineage>
        <taxon>Eukaryota</taxon>
        <taxon>Fungi</taxon>
        <taxon>Dikarya</taxon>
        <taxon>Basidiomycota</taxon>
        <taxon>Agaricomycotina</taxon>
        <taxon>Agaricomycetes</taxon>
        <taxon>Polyporales</taxon>
        <taxon>Phanerochaetaceae</taxon>
        <taxon>Phanerochaete</taxon>
    </lineage>
</organism>
<evidence type="ECO:0000256" key="1">
    <source>
        <dbReference type="SAM" id="MobiDB-lite"/>
    </source>
</evidence>
<name>A0A9P3LNV5_9APHY</name>
<reference evidence="2 3" key="1">
    <citation type="submission" date="2021-08" db="EMBL/GenBank/DDBJ databases">
        <title>Draft Genome Sequence of Phanerochaete sordida strain YK-624.</title>
        <authorList>
            <person name="Mori T."/>
            <person name="Dohra H."/>
            <person name="Suzuki T."/>
            <person name="Kawagishi H."/>
            <person name="Hirai H."/>
        </authorList>
    </citation>
    <scope>NUCLEOTIDE SEQUENCE [LARGE SCALE GENOMIC DNA]</scope>
    <source>
        <strain evidence="2 3">YK-624</strain>
    </source>
</reference>
<dbReference type="AlphaFoldDB" id="A0A9P3LNV5"/>
<feature type="region of interest" description="Disordered" evidence="1">
    <location>
        <begin position="66"/>
        <end position="123"/>
    </location>
</feature>
<dbReference type="Proteomes" id="UP000703269">
    <property type="component" value="Unassembled WGS sequence"/>
</dbReference>
<sequence>MSFGFLGRLTASTFAGHQAIFDAMDLDRGKSLDEICGFKGPSSEELERRALLEAVMALDQEQTAELEAEESKCKRDKHRARSTSKRGRHLNGRRYKRKKLRAKEAAKAATLKETGADGARRLM</sequence>
<feature type="compositionally biased region" description="Basic residues" evidence="1">
    <location>
        <begin position="74"/>
        <end position="101"/>
    </location>
</feature>
<accession>A0A9P3LNV5</accession>
<dbReference type="EMBL" id="BPQB01000182">
    <property type="protein sequence ID" value="GJF00675.1"/>
    <property type="molecule type" value="Genomic_DNA"/>
</dbReference>
<evidence type="ECO:0000313" key="3">
    <source>
        <dbReference type="Proteomes" id="UP000703269"/>
    </source>
</evidence>
<keyword evidence="3" id="KW-1185">Reference proteome</keyword>
<gene>
    <name evidence="2" type="ORF">PsYK624_169720</name>
</gene>